<feature type="compositionally biased region" description="Polar residues" evidence="1">
    <location>
        <begin position="25"/>
        <end position="35"/>
    </location>
</feature>
<dbReference type="Proteomes" id="UP000558475">
    <property type="component" value="Unassembled WGS sequence"/>
</dbReference>
<sequence>MTTTADGDTDTSPIRTESERKQEISYDSETGVTTTKETDDLDSGETQTETSYENGTKVETTIKPDGTVQTFVTGPDGEKSSWIRSNRPQDCPATMVL</sequence>
<evidence type="ECO:0000313" key="3">
    <source>
        <dbReference type="Proteomes" id="UP000558475"/>
    </source>
</evidence>
<comment type="caution">
    <text evidence="2">The sequence shown here is derived from an EMBL/GenBank/DDBJ whole genome shotgun (WGS) entry which is preliminary data.</text>
</comment>
<feature type="compositionally biased region" description="Polar residues" evidence="1">
    <location>
        <begin position="44"/>
        <end position="59"/>
    </location>
</feature>
<evidence type="ECO:0000256" key="1">
    <source>
        <dbReference type="SAM" id="MobiDB-lite"/>
    </source>
</evidence>
<feature type="compositionally biased region" description="Polar residues" evidence="1">
    <location>
        <begin position="1"/>
        <end position="15"/>
    </location>
</feature>
<proteinExistence type="predicted"/>
<reference evidence="2 3" key="1">
    <citation type="submission" date="2020-04" db="EMBL/GenBank/DDBJ databases">
        <title>Whole genome sequencing of clinical and environmental type strains of Ochrobactrum.</title>
        <authorList>
            <person name="Dharne M."/>
        </authorList>
    </citation>
    <scope>NUCLEOTIDE SEQUENCE [LARGE SCALE GENOMIC DNA]</scope>
    <source>
        <strain evidence="2 3">DSM 13340</strain>
    </source>
</reference>
<dbReference type="AlphaFoldDB" id="A0A7X6JDF4"/>
<organism evidence="2 3">
    <name type="scientific">Brucella tritici</name>
    <dbReference type="NCBI Taxonomy" id="94626"/>
    <lineage>
        <taxon>Bacteria</taxon>
        <taxon>Pseudomonadati</taxon>
        <taxon>Pseudomonadota</taxon>
        <taxon>Alphaproteobacteria</taxon>
        <taxon>Hyphomicrobiales</taxon>
        <taxon>Brucellaceae</taxon>
        <taxon>Brucella/Ochrobactrum group</taxon>
        <taxon>Brucella</taxon>
    </lineage>
</organism>
<name>A0A7X6JDF4_9HYPH</name>
<gene>
    <name evidence="2" type="ORF">HGG76_25690</name>
</gene>
<feature type="region of interest" description="Disordered" evidence="1">
    <location>
        <begin position="1"/>
        <end position="97"/>
    </location>
</feature>
<evidence type="ECO:0000313" key="2">
    <source>
        <dbReference type="EMBL" id="NKW11116.1"/>
    </source>
</evidence>
<dbReference type="EMBL" id="JAAXZB010000003">
    <property type="protein sequence ID" value="NKW11116.1"/>
    <property type="molecule type" value="Genomic_DNA"/>
</dbReference>
<accession>A0A7X6JDF4</accession>
<protein>
    <submittedName>
        <fullName evidence="2">Uncharacterized protein</fullName>
    </submittedName>
</protein>